<feature type="transmembrane region" description="Helical" evidence="6">
    <location>
        <begin position="104"/>
        <end position="121"/>
    </location>
</feature>
<accession>A0AAV9CES7</accession>
<evidence type="ECO:0000256" key="7">
    <source>
        <dbReference type="SAM" id="MobiDB-lite"/>
    </source>
</evidence>
<dbReference type="GO" id="GO:0005789">
    <property type="term" value="C:endoplasmic reticulum membrane"/>
    <property type="evidence" value="ECO:0007669"/>
    <property type="project" value="UniProtKB-SubCell"/>
</dbReference>
<feature type="region of interest" description="Disordered" evidence="7">
    <location>
        <begin position="313"/>
        <end position="372"/>
    </location>
</feature>
<dbReference type="AlphaFoldDB" id="A0AAV9CES7"/>
<feature type="transmembrane region" description="Helical" evidence="6">
    <location>
        <begin position="203"/>
        <end position="223"/>
    </location>
</feature>
<dbReference type="PROSITE" id="PS50845">
    <property type="entry name" value="RETICULON"/>
    <property type="match status" value="1"/>
</dbReference>
<keyword evidence="10" id="KW-1185">Reference proteome</keyword>
<comment type="subcellular location">
    <subcellularLocation>
        <location evidence="1 6">Endoplasmic reticulum membrane</location>
        <topology evidence="1 6">Multi-pass membrane protein</topology>
    </subcellularLocation>
</comment>
<reference evidence="9" key="2">
    <citation type="submission" date="2023-06" db="EMBL/GenBank/DDBJ databases">
        <authorList>
            <person name="Ma L."/>
            <person name="Liu K.-W."/>
            <person name="Li Z."/>
            <person name="Hsiao Y.-Y."/>
            <person name="Qi Y."/>
            <person name="Fu T."/>
            <person name="Tang G."/>
            <person name="Zhang D."/>
            <person name="Sun W.-H."/>
            <person name="Liu D.-K."/>
            <person name="Li Y."/>
            <person name="Chen G.-Z."/>
            <person name="Liu X.-D."/>
            <person name="Liao X.-Y."/>
            <person name="Jiang Y.-T."/>
            <person name="Yu X."/>
            <person name="Hao Y."/>
            <person name="Huang J."/>
            <person name="Zhao X.-W."/>
            <person name="Ke S."/>
            <person name="Chen Y.-Y."/>
            <person name="Wu W.-L."/>
            <person name="Hsu J.-L."/>
            <person name="Lin Y.-F."/>
            <person name="Huang M.-D."/>
            <person name="Li C.-Y."/>
            <person name="Huang L."/>
            <person name="Wang Z.-W."/>
            <person name="Zhao X."/>
            <person name="Zhong W.-Y."/>
            <person name="Peng D.-H."/>
            <person name="Ahmad S."/>
            <person name="Lan S."/>
            <person name="Zhang J.-S."/>
            <person name="Tsai W.-C."/>
            <person name="Van De Peer Y."/>
            <person name="Liu Z.-J."/>
        </authorList>
    </citation>
    <scope>NUCLEOTIDE SEQUENCE</scope>
    <source>
        <strain evidence="9">CP</strain>
        <tissue evidence="9">Leaves</tissue>
    </source>
</reference>
<keyword evidence="5 6" id="KW-0472">Membrane</keyword>
<feature type="transmembrane region" description="Helical" evidence="6">
    <location>
        <begin position="267"/>
        <end position="294"/>
    </location>
</feature>
<proteinExistence type="predicted"/>
<evidence type="ECO:0000256" key="2">
    <source>
        <dbReference type="ARBA" id="ARBA00022692"/>
    </source>
</evidence>
<gene>
    <name evidence="9" type="primary">RTNLB21</name>
    <name evidence="9" type="ORF">QJS10_CPB19g00688</name>
</gene>
<feature type="domain" description="Reticulon" evidence="8">
    <location>
        <begin position="92"/>
        <end position="247"/>
    </location>
</feature>
<evidence type="ECO:0000256" key="1">
    <source>
        <dbReference type="ARBA" id="ARBA00004477"/>
    </source>
</evidence>
<evidence type="ECO:0000256" key="5">
    <source>
        <dbReference type="ARBA" id="ARBA00023136"/>
    </source>
</evidence>
<protein>
    <recommendedName>
        <fullName evidence="6">Reticulon-like protein</fullName>
    </recommendedName>
</protein>
<evidence type="ECO:0000256" key="4">
    <source>
        <dbReference type="ARBA" id="ARBA00022989"/>
    </source>
</evidence>
<dbReference type="InterPro" id="IPR003388">
    <property type="entry name" value="Reticulon"/>
</dbReference>
<feature type="region of interest" description="Disordered" evidence="7">
    <location>
        <begin position="1"/>
        <end position="26"/>
    </location>
</feature>
<evidence type="ECO:0000313" key="9">
    <source>
        <dbReference type="EMBL" id="KAK1287563.1"/>
    </source>
</evidence>
<evidence type="ECO:0000259" key="8">
    <source>
        <dbReference type="PROSITE" id="PS50845"/>
    </source>
</evidence>
<dbReference type="InterPro" id="IPR044647">
    <property type="entry name" value="RTNLB17/18/21"/>
</dbReference>
<keyword evidence="2 6" id="KW-0812">Transmembrane</keyword>
<evidence type="ECO:0000256" key="6">
    <source>
        <dbReference type="RuleBase" id="RU363132"/>
    </source>
</evidence>
<dbReference type="PANTHER" id="PTHR46626:SF1">
    <property type="entry name" value="RETICULON-LIKE PROTEIN B21"/>
    <property type="match status" value="1"/>
</dbReference>
<organism evidence="9 10">
    <name type="scientific">Acorus calamus</name>
    <name type="common">Sweet flag</name>
    <dbReference type="NCBI Taxonomy" id="4465"/>
    <lineage>
        <taxon>Eukaryota</taxon>
        <taxon>Viridiplantae</taxon>
        <taxon>Streptophyta</taxon>
        <taxon>Embryophyta</taxon>
        <taxon>Tracheophyta</taxon>
        <taxon>Spermatophyta</taxon>
        <taxon>Magnoliopsida</taxon>
        <taxon>Liliopsida</taxon>
        <taxon>Acoraceae</taxon>
        <taxon>Acorus</taxon>
    </lineage>
</organism>
<dbReference type="EMBL" id="JAUJYO010000019">
    <property type="protein sequence ID" value="KAK1287563.1"/>
    <property type="molecule type" value="Genomic_DNA"/>
</dbReference>
<dbReference type="Proteomes" id="UP001180020">
    <property type="component" value="Unassembled WGS sequence"/>
</dbReference>
<feature type="compositionally biased region" description="Low complexity" evidence="7">
    <location>
        <begin position="313"/>
        <end position="325"/>
    </location>
</feature>
<feature type="transmembrane region" description="Helical" evidence="6">
    <location>
        <begin position="127"/>
        <end position="146"/>
    </location>
</feature>
<sequence length="372" mass="41784">MGTSSEKKVNSVGEVDLDENEEEKSIEQICEVPTSEIVEKEAPLVMGHPEINLDLAKSPPIVETEPIEIATETQYKLQSEIATEAQYKLQSLVELVMWRDTSKTAFVFGLGTFVLLSSSYAKDLNFSLISTSSYLGLLYLAMAFIYRSILCRGAVDYGDTDQKQILGEEEAIWAVKLVLPYLNELLIKFKSLFSGDPATTMKLALVLFVLAKCGGSITVWTLVRFAFFGVFTIPKVCASYSAQLSGYGKFWVDRFRDAWDSCTHKKAVAVAIFTLIWNLSSTVARVWAVFFLAVAMRYYQQCLVEEWAEYEPPQQQTEGPHQQQQKSDDSKQGPLKAQIHNSNRFGPTLPERPRRRGVGPTLAELRKEKKGT</sequence>
<reference evidence="9" key="1">
    <citation type="journal article" date="2023" name="Nat. Commun.">
        <title>Diploid and tetraploid genomes of Acorus and the evolution of monocots.</title>
        <authorList>
            <person name="Ma L."/>
            <person name="Liu K.W."/>
            <person name="Li Z."/>
            <person name="Hsiao Y.Y."/>
            <person name="Qi Y."/>
            <person name="Fu T."/>
            <person name="Tang G.D."/>
            <person name="Zhang D."/>
            <person name="Sun W.H."/>
            <person name="Liu D.K."/>
            <person name="Li Y."/>
            <person name="Chen G.Z."/>
            <person name="Liu X.D."/>
            <person name="Liao X.Y."/>
            <person name="Jiang Y.T."/>
            <person name="Yu X."/>
            <person name="Hao Y."/>
            <person name="Huang J."/>
            <person name="Zhao X.W."/>
            <person name="Ke S."/>
            <person name="Chen Y.Y."/>
            <person name="Wu W.L."/>
            <person name="Hsu J.L."/>
            <person name="Lin Y.F."/>
            <person name="Huang M.D."/>
            <person name="Li C.Y."/>
            <person name="Huang L."/>
            <person name="Wang Z.W."/>
            <person name="Zhao X."/>
            <person name="Zhong W.Y."/>
            <person name="Peng D.H."/>
            <person name="Ahmad S."/>
            <person name="Lan S."/>
            <person name="Zhang J.S."/>
            <person name="Tsai W.C."/>
            <person name="Van de Peer Y."/>
            <person name="Liu Z.J."/>
        </authorList>
    </citation>
    <scope>NUCLEOTIDE SEQUENCE</scope>
    <source>
        <strain evidence="9">CP</strain>
    </source>
</reference>
<evidence type="ECO:0000256" key="3">
    <source>
        <dbReference type="ARBA" id="ARBA00022824"/>
    </source>
</evidence>
<name>A0AAV9CES7_ACOCL</name>
<keyword evidence="4 6" id="KW-1133">Transmembrane helix</keyword>
<comment type="caution">
    <text evidence="9">The sequence shown here is derived from an EMBL/GenBank/DDBJ whole genome shotgun (WGS) entry which is preliminary data.</text>
</comment>
<dbReference type="PANTHER" id="PTHR46626">
    <property type="entry name" value="RETICULON-LIKE PROTEIN B17"/>
    <property type="match status" value="1"/>
</dbReference>
<keyword evidence="3 6" id="KW-0256">Endoplasmic reticulum</keyword>
<dbReference type="Pfam" id="PF02453">
    <property type="entry name" value="Reticulon"/>
    <property type="match status" value="1"/>
</dbReference>
<evidence type="ECO:0000313" key="10">
    <source>
        <dbReference type="Proteomes" id="UP001180020"/>
    </source>
</evidence>
<feature type="compositionally biased region" description="Acidic residues" evidence="7">
    <location>
        <begin position="15"/>
        <end position="24"/>
    </location>
</feature>